<keyword evidence="2" id="KW-0472">Membrane</keyword>
<feature type="transmembrane region" description="Helical" evidence="2">
    <location>
        <begin position="321"/>
        <end position="343"/>
    </location>
</feature>
<feature type="transmembrane region" description="Helical" evidence="2">
    <location>
        <begin position="271"/>
        <end position="287"/>
    </location>
</feature>
<dbReference type="Proteomes" id="UP001064782">
    <property type="component" value="Unassembled WGS sequence"/>
</dbReference>
<feature type="transmembrane region" description="Helical" evidence="2">
    <location>
        <begin position="447"/>
        <end position="464"/>
    </location>
</feature>
<dbReference type="Proteomes" id="UP001165663">
    <property type="component" value="Unassembled WGS sequence"/>
</dbReference>
<feature type="compositionally biased region" description="Pro residues" evidence="1">
    <location>
        <begin position="103"/>
        <end position="129"/>
    </location>
</feature>
<proteinExistence type="predicted"/>
<evidence type="ECO:0000256" key="1">
    <source>
        <dbReference type="SAM" id="MobiDB-lite"/>
    </source>
</evidence>
<feature type="region of interest" description="Disordered" evidence="1">
    <location>
        <begin position="50"/>
        <end position="71"/>
    </location>
</feature>
<feature type="transmembrane region" description="Helical" evidence="2">
    <location>
        <begin position="604"/>
        <end position="625"/>
    </location>
</feature>
<feature type="transmembrane region" description="Helical" evidence="2">
    <location>
        <begin position="138"/>
        <end position="162"/>
    </location>
</feature>
<dbReference type="EMBL" id="BRZI01000049">
    <property type="protein sequence ID" value="GLD32620.1"/>
    <property type="molecule type" value="Genomic_DNA"/>
</dbReference>
<keyword evidence="2" id="KW-1133">Transmembrane helix</keyword>
<comment type="caution">
    <text evidence="4">The sequence shown here is derived from an EMBL/GenBank/DDBJ whole genome shotgun (WGS) entry which is preliminary data.</text>
</comment>
<gene>
    <name evidence="4" type="ORF">Mkiyose1413_45030</name>
    <name evidence="3" type="ORF">SRL2020028_27260</name>
</gene>
<dbReference type="GeneID" id="83631752"/>
<dbReference type="InterPro" id="IPR019286">
    <property type="entry name" value="DUF2339_TM"/>
</dbReference>
<name>A0A9P3QB45_9MYCO</name>
<evidence type="ECO:0000313" key="5">
    <source>
        <dbReference type="Proteomes" id="UP001064782"/>
    </source>
</evidence>
<feature type="transmembrane region" description="Helical" evidence="2">
    <location>
        <begin position="350"/>
        <end position="368"/>
    </location>
</feature>
<evidence type="ECO:0000256" key="2">
    <source>
        <dbReference type="SAM" id="Phobius"/>
    </source>
</evidence>
<evidence type="ECO:0000313" key="4">
    <source>
        <dbReference type="EMBL" id="GLD32620.1"/>
    </source>
</evidence>
<protein>
    <recommendedName>
        <fullName evidence="6">DUF2339 domain-containing protein</fullName>
    </recommendedName>
</protein>
<feature type="transmembrane region" description="Helical" evidence="2">
    <location>
        <begin position="225"/>
        <end position="242"/>
    </location>
</feature>
<feature type="transmembrane region" description="Helical" evidence="2">
    <location>
        <begin position="197"/>
        <end position="219"/>
    </location>
</feature>
<feature type="transmembrane region" description="Helical" evidence="2">
    <location>
        <begin position="514"/>
        <end position="539"/>
    </location>
</feature>
<evidence type="ECO:0000313" key="3">
    <source>
        <dbReference type="EMBL" id="GLB83470.1"/>
    </source>
</evidence>
<organism evidence="4 5">
    <name type="scientific">Mycobacterium kiyosense</name>
    <dbReference type="NCBI Taxonomy" id="2871094"/>
    <lineage>
        <taxon>Bacteria</taxon>
        <taxon>Bacillati</taxon>
        <taxon>Actinomycetota</taxon>
        <taxon>Actinomycetes</taxon>
        <taxon>Mycobacteriales</taxon>
        <taxon>Mycobacteriaceae</taxon>
        <taxon>Mycobacterium</taxon>
    </lineage>
</organism>
<evidence type="ECO:0008006" key="6">
    <source>
        <dbReference type="Google" id="ProtNLM"/>
    </source>
</evidence>
<feature type="transmembrane region" description="Helical" evidence="2">
    <location>
        <begin position="545"/>
        <end position="566"/>
    </location>
</feature>
<keyword evidence="5" id="KW-1185">Reference proteome</keyword>
<dbReference type="Pfam" id="PF10101">
    <property type="entry name" value="DUF2339"/>
    <property type="match status" value="1"/>
</dbReference>
<dbReference type="PANTHER" id="PTHR38434:SF1">
    <property type="entry name" value="BLL2549 PROTEIN"/>
    <property type="match status" value="1"/>
</dbReference>
<feature type="transmembrane region" description="Helical" evidence="2">
    <location>
        <begin position="294"/>
        <end position="315"/>
    </location>
</feature>
<feature type="transmembrane region" description="Helical" evidence="2">
    <location>
        <begin position="374"/>
        <end position="393"/>
    </location>
</feature>
<feature type="transmembrane region" description="Helical" evidence="2">
    <location>
        <begin position="578"/>
        <end position="598"/>
    </location>
</feature>
<dbReference type="AlphaFoldDB" id="A0A9P3QB45"/>
<dbReference type="EMBL" id="BRXE01000027">
    <property type="protein sequence ID" value="GLB83470.1"/>
    <property type="molecule type" value="Genomic_DNA"/>
</dbReference>
<feature type="transmembrane region" description="Helical" evidence="2">
    <location>
        <begin position="168"/>
        <end position="185"/>
    </location>
</feature>
<reference evidence="4" key="1">
    <citation type="submission" date="2022-08" db="EMBL/GenBank/DDBJ databases">
        <title>Mycobacterium kiyosense sp. nov., scotochromogenic slow-glowing species isolated from respiratory specimens.</title>
        <authorList>
            <person name="Fukano H."/>
            <person name="Kazumi Y."/>
            <person name="Sakagami N."/>
            <person name="Ato M."/>
            <person name="Mitarai S."/>
            <person name="Hoshino Y."/>
        </authorList>
    </citation>
    <scope>NUCLEOTIDE SEQUENCE</scope>
    <source>
        <strain evidence="4">1413</strain>
        <strain evidence="3">SRL2020-028</strain>
    </source>
</reference>
<feature type="transmembrane region" description="Helical" evidence="2">
    <location>
        <begin position="249"/>
        <end position="265"/>
    </location>
</feature>
<feature type="region of interest" description="Disordered" evidence="1">
    <location>
        <begin position="87"/>
        <end position="129"/>
    </location>
</feature>
<feature type="transmembrane region" description="Helical" evidence="2">
    <location>
        <begin position="484"/>
        <end position="502"/>
    </location>
</feature>
<dbReference type="PANTHER" id="PTHR38434">
    <property type="entry name" value="BLL2549 PROTEIN"/>
    <property type="match status" value="1"/>
</dbReference>
<sequence>MTQSHQPDRAVLTRLTQEFDALARQMSRVSGELSQLDRLFTATAATAATTAPVTPPGAPGQHAAPPQPVPQQPVPYWQNYWQYWTPASATPQPPRPPRQRAPRPAPVPSVRPHPTPPAPHPAPPAPPAPTESRWIGKLLAVAGVAVTLIGVVLLLVLAAKAGLLRPEIRVAGGGALSAGLVAVATRLRGRPGGHVGAIALAATGIAAAYLDVIAVVTIYEWIPAPFGLALAAAVGGAGLALARRWDSEHLALLVLVPLIGLAPALTHGVDLLLVSFMLALSAAALPVQLGKDWIWMHAARIAAPTLPLLFALIAISDHDNAWLLGGACGVAAILSIAGGLILLPTTTDKGALALLTVAGTVPILVSAIGVNHALAAALSAALAAAMLAVALVGKHPRTVARIWSSWSATSALVALTVAFDGYVEGPLLLALAIVVAFAGRRDIVARWAAAGFGVVGTGLFIRYAPLHALVRATTVPTSVAVSTLAASLLIIALAVVVTRTWTGVAKQNPDLVRFWFAAAGALVTYAVTAFTVTTGVLIAGTGGGFLAGQMAATIIWIGVAAALFVYALRVAGQERHQAITAGLALTAAATAKLFLFDLATLDGIFRVAAFIVVGLVLLGMGAGYARSLASGDQRS</sequence>
<dbReference type="RefSeq" id="WP_238304743.1">
    <property type="nucleotide sequence ID" value="NZ_BRXE01000027.1"/>
</dbReference>
<keyword evidence="2" id="KW-0812">Transmembrane</keyword>
<accession>A0A9P3QB45</accession>